<keyword evidence="6" id="KW-1185">Reference proteome</keyword>
<dbReference type="Gene3D" id="2.30.30.40">
    <property type="entry name" value="SH3 Domains"/>
    <property type="match status" value="1"/>
</dbReference>
<comment type="caution">
    <text evidence="5">The sequence shown here is derived from an EMBL/GenBank/DDBJ whole genome shotgun (WGS) entry which is preliminary data.</text>
</comment>
<evidence type="ECO:0000313" key="6">
    <source>
        <dbReference type="Proteomes" id="UP001469553"/>
    </source>
</evidence>
<gene>
    <name evidence="5" type="ORF">AMECASPLE_014967</name>
</gene>
<evidence type="ECO:0000259" key="4">
    <source>
        <dbReference type="PROSITE" id="PS50002"/>
    </source>
</evidence>
<dbReference type="PANTHER" id="PTHR23065">
    <property type="entry name" value="PROLINE-SERINE-THREONINE PHOSPHATASE INTERACTING PROTEIN 1"/>
    <property type="match status" value="1"/>
</dbReference>
<dbReference type="InterPro" id="IPR036028">
    <property type="entry name" value="SH3-like_dom_sf"/>
</dbReference>
<dbReference type="Pfam" id="PF00018">
    <property type="entry name" value="SH3_1"/>
    <property type="match status" value="1"/>
</dbReference>
<accession>A0ABV0ZLJ8</accession>
<feature type="non-terminal residue" evidence="5">
    <location>
        <position position="1"/>
    </location>
</feature>
<dbReference type="EMBL" id="JAHRIP010066867">
    <property type="protein sequence ID" value="MEQ2307119.1"/>
    <property type="molecule type" value="Genomic_DNA"/>
</dbReference>
<sequence length="149" mass="16279">YGEEKEWSPEASRSISRKERGGISEENVVTLTNIVSSGGGDAPPSPITVDTGRVKDYTSDWSDEESPKKVLAVNGMGEADDKEEEEQVEGVPVRALYDYTGQESDELSFKAGDELLKLGEEDEQGWCKGRVRSGQVGLYPANYVQVITS</sequence>
<keyword evidence="1 2" id="KW-0728">SH3 domain</keyword>
<feature type="domain" description="SH3" evidence="4">
    <location>
        <begin position="88"/>
        <end position="149"/>
    </location>
</feature>
<reference evidence="5 6" key="1">
    <citation type="submission" date="2021-06" db="EMBL/GenBank/DDBJ databases">
        <authorList>
            <person name="Palmer J.M."/>
        </authorList>
    </citation>
    <scope>NUCLEOTIDE SEQUENCE [LARGE SCALE GENOMIC DNA]</scope>
    <source>
        <strain evidence="5 6">AS_MEX2019</strain>
        <tissue evidence="5">Muscle</tissue>
    </source>
</reference>
<protein>
    <recommendedName>
        <fullName evidence="4">SH3 domain-containing protein</fullName>
    </recommendedName>
</protein>
<dbReference type="SMART" id="SM00326">
    <property type="entry name" value="SH3"/>
    <property type="match status" value="1"/>
</dbReference>
<evidence type="ECO:0000313" key="5">
    <source>
        <dbReference type="EMBL" id="MEQ2307119.1"/>
    </source>
</evidence>
<proteinExistence type="predicted"/>
<dbReference type="SUPFAM" id="SSF50044">
    <property type="entry name" value="SH3-domain"/>
    <property type="match status" value="1"/>
</dbReference>
<feature type="region of interest" description="Disordered" evidence="3">
    <location>
        <begin position="1"/>
        <end position="24"/>
    </location>
</feature>
<name>A0ABV0ZLJ8_9TELE</name>
<dbReference type="InterPro" id="IPR001452">
    <property type="entry name" value="SH3_domain"/>
</dbReference>
<dbReference type="PRINTS" id="PR00452">
    <property type="entry name" value="SH3DOMAIN"/>
</dbReference>
<organism evidence="5 6">
    <name type="scientific">Ameca splendens</name>
    <dbReference type="NCBI Taxonomy" id="208324"/>
    <lineage>
        <taxon>Eukaryota</taxon>
        <taxon>Metazoa</taxon>
        <taxon>Chordata</taxon>
        <taxon>Craniata</taxon>
        <taxon>Vertebrata</taxon>
        <taxon>Euteleostomi</taxon>
        <taxon>Actinopterygii</taxon>
        <taxon>Neopterygii</taxon>
        <taxon>Teleostei</taxon>
        <taxon>Neoteleostei</taxon>
        <taxon>Acanthomorphata</taxon>
        <taxon>Ovalentaria</taxon>
        <taxon>Atherinomorphae</taxon>
        <taxon>Cyprinodontiformes</taxon>
        <taxon>Goodeidae</taxon>
        <taxon>Ameca</taxon>
    </lineage>
</organism>
<evidence type="ECO:0000256" key="3">
    <source>
        <dbReference type="SAM" id="MobiDB-lite"/>
    </source>
</evidence>
<evidence type="ECO:0000256" key="1">
    <source>
        <dbReference type="ARBA" id="ARBA00022443"/>
    </source>
</evidence>
<evidence type="ECO:0000256" key="2">
    <source>
        <dbReference type="PROSITE-ProRule" id="PRU00192"/>
    </source>
</evidence>
<dbReference type="PANTHER" id="PTHR23065:SF18">
    <property type="entry name" value="PROTEIN KINASE C AND CASEIN KINASE SUBSTRATE IN NEURONS PROTEIN 3"/>
    <property type="match status" value="1"/>
</dbReference>
<dbReference type="Proteomes" id="UP001469553">
    <property type="component" value="Unassembled WGS sequence"/>
</dbReference>
<dbReference type="PROSITE" id="PS50002">
    <property type="entry name" value="SH3"/>
    <property type="match status" value="1"/>
</dbReference>